<feature type="domain" description="Methyltransferase" evidence="2">
    <location>
        <begin position="60"/>
        <end position="169"/>
    </location>
</feature>
<comment type="caution">
    <text evidence="3">The sequence shown here is derived from an EMBL/GenBank/DDBJ whole genome shotgun (WGS) entry which is preliminary data.</text>
</comment>
<reference evidence="3 4" key="1">
    <citation type="journal article" date="2019" name="Int. J. Syst. Evol. Microbiol.">
        <title>The Global Catalogue of Microorganisms (GCM) 10K type strain sequencing project: providing services to taxonomists for standard genome sequencing and annotation.</title>
        <authorList>
            <consortium name="The Broad Institute Genomics Platform"/>
            <consortium name="The Broad Institute Genome Sequencing Center for Infectious Disease"/>
            <person name="Wu L."/>
            <person name="Ma J."/>
        </authorList>
    </citation>
    <scope>NUCLEOTIDE SEQUENCE [LARGE SCALE GENOMIC DNA]</scope>
    <source>
        <strain evidence="3 4">JCM 15933</strain>
    </source>
</reference>
<name>A0ABN2AA29_9ACTN</name>
<evidence type="ECO:0000313" key="3">
    <source>
        <dbReference type="EMBL" id="GAA1513173.1"/>
    </source>
</evidence>
<feature type="region of interest" description="Disordered" evidence="1">
    <location>
        <begin position="36"/>
        <end position="56"/>
    </location>
</feature>
<dbReference type="CDD" id="cd02440">
    <property type="entry name" value="AdoMet_MTases"/>
    <property type="match status" value="1"/>
</dbReference>
<sequence length="223" mass="23855">MSRDWVEWHEFYTTPGSSLGRRLEVVRRDLRRALSAAPASGPGRSGEAHRAGPGESVDGTLRIVSICAGDGRDVLPVIAEHDRKVSALLVELDPTLAARARETADDLLLSDVDVRMADAGDARTYAGVQPAHILLTCGVFGNVDAADARRTVAALPALLVPGGIVIWTRAGDASLELRSLFAEHGFTELSFTAPDDAPFRVGMHRLAGPVRPGPLTGRLFTFR</sequence>
<dbReference type="SUPFAM" id="SSF53335">
    <property type="entry name" value="S-adenosyl-L-methionine-dependent methyltransferases"/>
    <property type="match status" value="1"/>
</dbReference>
<dbReference type="Proteomes" id="UP001501470">
    <property type="component" value="Unassembled WGS sequence"/>
</dbReference>
<evidence type="ECO:0000256" key="1">
    <source>
        <dbReference type="SAM" id="MobiDB-lite"/>
    </source>
</evidence>
<proteinExistence type="predicted"/>
<dbReference type="InterPro" id="IPR029063">
    <property type="entry name" value="SAM-dependent_MTases_sf"/>
</dbReference>
<protein>
    <recommendedName>
        <fullName evidence="2">Methyltransferase domain-containing protein</fullName>
    </recommendedName>
</protein>
<dbReference type="RefSeq" id="WP_344502442.1">
    <property type="nucleotide sequence ID" value="NZ_BAAAQD010000005.1"/>
</dbReference>
<dbReference type="InterPro" id="IPR022744">
    <property type="entry name" value="MeTrfase_dom_put"/>
</dbReference>
<accession>A0ABN2AA29</accession>
<dbReference type="EMBL" id="BAAAQD010000005">
    <property type="protein sequence ID" value="GAA1513173.1"/>
    <property type="molecule type" value="Genomic_DNA"/>
</dbReference>
<evidence type="ECO:0000259" key="2">
    <source>
        <dbReference type="Pfam" id="PF12147"/>
    </source>
</evidence>
<keyword evidence="4" id="KW-1185">Reference proteome</keyword>
<dbReference type="Pfam" id="PF12147">
    <property type="entry name" value="Methyltransf_20"/>
    <property type="match status" value="1"/>
</dbReference>
<dbReference type="Gene3D" id="3.40.50.150">
    <property type="entry name" value="Vaccinia Virus protein VP39"/>
    <property type="match status" value="1"/>
</dbReference>
<gene>
    <name evidence="3" type="ORF">GCM10009827_029580</name>
</gene>
<organism evidence="3 4">
    <name type="scientific">Dactylosporangium maewongense</name>
    <dbReference type="NCBI Taxonomy" id="634393"/>
    <lineage>
        <taxon>Bacteria</taxon>
        <taxon>Bacillati</taxon>
        <taxon>Actinomycetota</taxon>
        <taxon>Actinomycetes</taxon>
        <taxon>Micromonosporales</taxon>
        <taxon>Micromonosporaceae</taxon>
        <taxon>Dactylosporangium</taxon>
    </lineage>
</organism>
<evidence type="ECO:0000313" key="4">
    <source>
        <dbReference type="Proteomes" id="UP001501470"/>
    </source>
</evidence>